<name>A0A917SJC3_9RHOB</name>
<accession>A0A917SJC3</accession>
<evidence type="ECO:0000313" key="11">
    <source>
        <dbReference type="Proteomes" id="UP000649829"/>
    </source>
</evidence>
<evidence type="ECO:0000256" key="3">
    <source>
        <dbReference type="ARBA" id="ARBA00022448"/>
    </source>
</evidence>
<keyword evidence="6 8" id="KW-1133">Transmembrane helix</keyword>
<sequence length="286" mass="31413">MTVSPKVASWLQVAPMAFVFTAMVLIPLGIIFVVSFLDYNFAQVFPEIYMGSWQDALYSRLTVDLYLTVFKFLLITLTITFAIGFSLAYFLVFHVRSNGMRLALLAAAAIPFWTPGPIRMVSWVPLLGKEGLVNQALLGLGLIDAPLDWLLYSQFAVVLAYINLLTLAMLGPITHSMAKIPRSLIQAAQDQGASEWQIIREVILPLCKPGIAIGTIFICTAVLGDFFIVKIMSGGQTNTPANAIATELAAFQYPPAAAKSVMLLVVVVILVSVLLRFVDIRKELQR</sequence>
<comment type="caution">
    <text evidence="10">The sequence shown here is derived from an EMBL/GenBank/DDBJ whole genome shotgun (WGS) entry which is preliminary data.</text>
</comment>
<evidence type="ECO:0000313" key="10">
    <source>
        <dbReference type="EMBL" id="GGL82513.1"/>
    </source>
</evidence>
<feature type="transmembrane region" description="Helical" evidence="8">
    <location>
        <begin position="102"/>
        <end position="124"/>
    </location>
</feature>
<dbReference type="PROSITE" id="PS50928">
    <property type="entry name" value="ABC_TM1"/>
    <property type="match status" value="1"/>
</dbReference>
<evidence type="ECO:0000256" key="4">
    <source>
        <dbReference type="ARBA" id="ARBA00022475"/>
    </source>
</evidence>
<feature type="transmembrane region" description="Helical" evidence="8">
    <location>
        <begin position="12"/>
        <end position="37"/>
    </location>
</feature>
<proteinExistence type="inferred from homology"/>
<comment type="similarity">
    <text evidence="2">Belongs to the binding-protein-dependent transport system permease family. CysTW subfamily.</text>
</comment>
<dbReference type="SUPFAM" id="SSF161098">
    <property type="entry name" value="MetI-like"/>
    <property type="match status" value="1"/>
</dbReference>
<dbReference type="RefSeq" id="WP_028285057.1">
    <property type="nucleotide sequence ID" value="NZ_BMLF01000001.1"/>
</dbReference>
<evidence type="ECO:0000256" key="8">
    <source>
        <dbReference type="SAM" id="Phobius"/>
    </source>
</evidence>
<feature type="transmembrane region" description="Helical" evidence="8">
    <location>
        <begin position="149"/>
        <end position="173"/>
    </location>
</feature>
<organism evidence="10 11">
    <name type="scientific">Pseudooceanicola nanhaiensis</name>
    <dbReference type="NCBI Taxonomy" id="375761"/>
    <lineage>
        <taxon>Bacteria</taxon>
        <taxon>Pseudomonadati</taxon>
        <taxon>Pseudomonadota</taxon>
        <taxon>Alphaproteobacteria</taxon>
        <taxon>Rhodobacterales</taxon>
        <taxon>Paracoccaceae</taxon>
        <taxon>Pseudooceanicola</taxon>
    </lineage>
</organism>
<keyword evidence="11" id="KW-1185">Reference proteome</keyword>
<evidence type="ECO:0000256" key="2">
    <source>
        <dbReference type="ARBA" id="ARBA00007069"/>
    </source>
</evidence>
<evidence type="ECO:0000256" key="1">
    <source>
        <dbReference type="ARBA" id="ARBA00004651"/>
    </source>
</evidence>
<dbReference type="GO" id="GO:0055085">
    <property type="term" value="P:transmembrane transport"/>
    <property type="evidence" value="ECO:0007669"/>
    <property type="project" value="InterPro"/>
</dbReference>
<dbReference type="AlphaFoldDB" id="A0A917SJC3"/>
<reference evidence="10" key="2">
    <citation type="submission" date="2020-09" db="EMBL/GenBank/DDBJ databases">
        <authorList>
            <person name="Sun Q."/>
            <person name="Zhou Y."/>
        </authorList>
    </citation>
    <scope>NUCLEOTIDE SEQUENCE</scope>
    <source>
        <strain evidence="10">CGMCC 1.6293</strain>
    </source>
</reference>
<keyword evidence="3" id="KW-0813">Transport</keyword>
<comment type="subcellular location">
    <subcellularLocation>
        <location evidence="1">Cell membrane</location>
        <topology evidence="1">Multi-pass membrane protein</topology>
    </subcellularLocation>
</comment>
<reference evidence="10" key="1">
    <citation type="journal article" date="2014" name="Int. J. Syst. Evol. Microbiol.">
        <title>Complete genome sequence of Corynebacterium casei LMG S-19264T (=DSM 44701T), isolated from a smear-ripened cheese.</title>
        <authorList>
            <consortium name="US DOE Joint Genome Institute (JGI-PGF)"/>
            <person name="Walter F."/>
            <person name="Albersmeier A."/>
            <person name="Kalinowski J."/>
            <person name="Ruckert C."/>
        </authorList>
    </citation>
    <scope>NUCLEOTIDE SEQUENCE</scope>
    <source>
        <strain evidence="10">CGMCC 1.6293</strain>
    </source>
</reference>
<dbReference type="InterPro" id="IPR000515">
    <property type="entry name" value="MetI-like"/>
</dbReference>
<feature type="transmembrane region" description="Helical" evidence="8">
    <location>
        <begin position="210"/>
        <end position="229"/>
    </location>
</feature>
<keyword evidence="4" id="KW-1003">Cell membrane</keyword>
<keyword evidence="7 8" id="KW-0472">Membrane</keyword>
<feature type="domain" description="ABC transmembrane type-1" evidence="9">
    <location>
        <begin position="66"/>
        <end position="274"/>
    </location>
</feature>
<evidence type="ECO:0000256" key="5">
    <source>
        <dbReference type="ARBA" id="ARBA00022692"/>
    </source>
</evidence>
<dbReference type="PANTHER" id="PTHR42929">
    <property type="entry name" value="INNER MEMBRANE ABC TRANSPORTER PERMEASE PROTEIN YDCU-RELATED-RELATED"/>
    <property type="match status" value="1"/>
</dbReference>
<dbReference type="InterPro" id="IPR035906">
    <property type="entry name" value="MetI-like_sf"/>
</dbReference>
<dbReference type="GO" id="GO:0005886">
    <property type="term" value="C:plasma membrane"/>
    <property type="evidence" value="ECO:0007669"/>
    <property type="project" value="UniProtKB-SubCell"/>
</dbReference>
<feature type="transmembrane region" description="Helical" evidence="8">
    <location>
        <begin position="65"/>
        <end position="90"/>
    </location>
</feature>
<dbReference type="EMBL" id="BMLF01000001">
    <property type="protein sequence ID" value="GGL82513.1"/>
    <property type="molecule type" value="Genomic_DNA"/>
</dbReference>
<dbReference type="Gene3D" id="1.10.3720.10">
    <property type="entry name" value="MetI-like"/>
    <property type="match status" value="1"/>
</dbReference>
<keyword evidence="5 8" id="KW-0812">Transmembrane</keyword>
<gene>
    <name evidence="10" type="ORF">GCM10011534_00760</name>
</gene>
<evidence type="ECO:0000256" key="7">
    <source>
        <dbReference type="ARBA" id="ARBA00023136"/>
    </source>
</evidence>
<dbReference type="PANTHER" id="PTHR42929:SF1">
    <property type="entry name" value="INNER MEMBRANE ABC TRANSPORTER PERMEASE PROTEIN YDCU-RELATED"/>
    <property type="match status" value="1"/>
</dbReference>
<evidence type="ECO:0000259" key="9">
    <source>
        <dbReference type="PROSITE" id="PS50928"/>
    </source>
</evidence>
<feature type="transmembrane region" description="Helical" evidence="8">
    <location>
        <begin position="261"/>
        <end position="278"/>
    </location>
</feature>
<dbReference type="CDD" id="cd06261">
    <property type="entry name" value="TM_PBP2"/>
    <property type="match status" value="1"/>
</dbReference>
<protein>
    <submittedName>
        <fullName evidence="10">Spermidine/putrescine ABC transporter permease</fullName>
    </submittedName>
</protein>
<evidence type="ECO:0000256" key="6">
    <source>
        <dbReference type="ARBA" id="ARBA00022989"/>
    </source>
</evidence>
<dbReference type="Proteomes" id="UP000649829">
    <property type="component" value="Unassembled WGS sequence"/>
</dbReference>